<organism evidence="6 7">
    <name type="scientific">Microlunatus capsulatus</name>
    <dbReference type="NCBI Taxonomy" id="99117"/>
    <lineage>
        <taxon>Bacteria</taxon>
        <taxon>Bacillati</taxon>
        <taxon>Actinomycetota</taxon>
        <taxon>Actinomycetes</taxon>
        <taxon>Propionibacteriales</taxon>
        <taxon>Propionibacteriaceae</taxon>
        <taxon>Microlunatus</taxon>
    </lineage>
</organism>
<keyword evidence="7" id="KW-1185">Reference proteome</keyword>
<name>A0ABS4Z6Y6_9ACTN</name>
<reference evidence="6 7" key="1">
    <citation type="submission" date="2021-03" db="EMBL/GenBank/DDBJ databases">
        <title>Sequencing the genomes of 1000 actinobacteria strains.</title>
        <authorList>
            <person name="Klenk H.-P."/>
        </authorList>
    </citation>
    <scope>NUCLEOTIDE SEQUENCE [LARGE SCALE GENOMIC DNA]</scope>
    <source>
        <strain evidence="6 7">DSM 12936</strain>
    </source>
</reference>
<feature type="chain" id="PRO_5045284856" evidence="4">
    <location>
        <begin position="35"/>
        <end position="610"/>
    </location>
</feature>
<evidence type="ECO:0000256" key="2">
    <source>
        <dbReference type="ARBA" id="ARBA00022729"/>
    </source>
</evidence>
<dbReference type="InterPro" id="IPR013595">
    <property type="entry name" value="Pept_S33_TAP-like_C"/>
</dbReference>
<comment type="caution">
    <text evidence="6">The sequence shown here is derived from an EMBL/GenBank/DDBJ whole genome shotgun (WGS) entry which is preliminary data.</text>
</comment>
<accession>A0ABS4Z6Y6</accession>
<keyword evidence="3" id="KW-0378">Hydrolase</keyword>
<protein>
    <submittedName>
        <fullName evidence="6">Pimeloyl-ACP methyl ester carboxylesterase</fullName>
    </submittedName>
</protein>
<dbReference type="InterPro" id="IPR029058">
    <property type="entry name" value="AB_hydrolase_fold"/>
</dbReference>
<keyword evidence="2 4" id="KW-0732">Signal</keyword>
<dbReference type="InterPro" id="IPR051601">
    <property type="entry name" value="Serine_prot/Carboxylest_S33"/>
</dbReference>
<feature type="signal peptide" evidence="4">
    <location>
        <begin position="1"/>
        <end position="34"/>
    </location>
</feature>
<dbReference type="Gene3D" id="3.40.50.1820">
    <property type="entry name" value="alpha/beta hydrolase"/>
    <property type="match status" value="1"/>
</dbReference>
<evidence type="ECO:0000259" key="5">
    <source>
        <dbReference type="Pfam" id="PF08386"/>
    </source>
</evidence>
<sequence length="610" mass="66361">MVVRARRWLTGGLVAVLGVALLGGAGAAAPPALAAPPVTAPRPAAPAAGRDPAPVRVPARYLQQQVRWEPCDFDYFVRSIAPSAPETRCADLVVPMDWRHPDDHPDITVAVALSLATGRSQGLLALNPGGPGLPALDNTALFAASERPRLFREYDLLGFDPRGFGRSTPASCRGSARAAAALPVVADPRVRGRATHRWEVVSARYEARACTAELTPFLGTQQTVEDLEFTRAYLQSRRPAGDRRYERLNYVGFSYGTWLGAWYADTYPSRTGRFLLDSNMDWTASMDANQASDPASFQRRRDRMFFPWVARHARTYGLGTTAAAVRRRYEQIRAGVLASYADGRSPATATDLDREVLLLLYSDRDFPAAAETLRDYAELAEPAGDDAVTRARARARDASAPTRPGRVTRPAVEDDELTWDPALAVRCNDSVWSRDVAAVQRRTDVDARRQPFVGYWNALTMCTYWPFPALTRTVDLVGAPTVLMVQSEGDPATAYEGALRAHRATPGRSRLVSVQDEGQHGLYLSGVSPCVERIGDAFLFAGTLPAEDTVCPTTPLPGDRAVHPLVSGVAGTPGRQRVRPAAPTARADRAERGRRAVQRIRRAVAAAELG</sequence>
<gene>
    <name evidence="6" type="ORF">JOF54_001402</name>
</gene>
<dbReference type="SUPFAM" id="SSF53474">
    <property type="entry name" value="alpha/beta-Hydrolases"/>
    <property type="match status" value="1"/>
</dbReference>
<dbReference type="RefSeq" id="WP_210054233.1">
    <property type="nucleotide sequence ID" value="NZ_BAAAMH010000015.1"/>
</dbReference>
<evidence type="ECO:0000313" key="7">
    <source>
        <dbReference type="Proteomes" id="UP000758168"/>
    </source>
</evidence>
<dbReference type="Proteomes" id="UP000758168">
    <property type="component" value="Unassembled WGS sequence"/>
</dbReference>
<evidence type="ECO:0000256" key="4">
    <source>
        <dbReference type="SAM" id="SignalP"/>
    </source>
</evidence>
<dbReference type="PANTHER" id="PTHR43248">
    <property type="entry name" value="2-SUCCINYL-6-HYDROXY-2,4-CYCLOHEXADIENE-1-CARBOXYLATE SYNTHASE"/>
    <property type="match status" value="1"/>
</dbReference>
<comment type="similarity">
    <text evidence="1">Belongs to the peptidase S33 family.</text>
</comment>
<dbReference type="PANTHER" id="PTHR43248:SF29">
    <property type="entry name" value="TRIPEPTIDYL AMINOPEPTIDASE"/>
    <property type="match status" value="1"/>
</dbReference>
<evidence type="ECO:0000256" key="1">
    <source>
        <dbReference type="ARBA" id="ARBA00010088"/>
    </source>
</evidence>
<feature type="domain" description="Peptidase S33 tripeptidyl aminopeptidase-like C-terminal" evidence="5">
    <location>
        <begin position="456"/>
        <end position="551"/>
    </location>
</feature>
<evidence type="ECO:0000313" key="6">
    <source>
        <dbReference type="EMBL" id="MBP2416480.1"/>
    </source>
</evidence>
<evidence type="ECO:0000256" key="3">
    <source>
        <dbReference type="ARBA" id="ARBA00022801"/>
    </source>
</evidence>
<dbReference type="Pfam" id="PF08386">
    <property type="entry name" value="Abhydrolase_4"/>
    <property type="match status" value="1"/>
</dbReference>
<proteinExistence type="inferred from homology"/>
<dbReference type="EMBL" id="JAGIOB010000001">
    <property type="protein sequence ID" value="MBP2416480.1"/>
    <property type="molecule type" value="Genomic_DNA"/>
</dbReference>